<feature type="coiled-coil region" evidence="5">
    <location>
        <begin position="531"/>
        <end position="572"/>
    </location>
</feature>
<dbReference type="CDD" id="cd15730">
    <property type="entry name" value="FYVE_EEA1"/>
    <property type="match status" value="1"/>
</dbReference>
<keyword evidence="2 4" id="KW-0863">Zinc-finger</keyword>
<dbReference type="Gene3D" id="3.30.40.10">
    <property type="entry name" value="Zinc/RING finger domain, C3HC4 (zinc finger)"/>
    <property type="match status" value="1"/>
</dbReference>
<feature type="coiled-coil region" evidence="5">
    <location>
        <begin position="294"/>
        <end position="498"/>
    </location>
</feature>
<evidence type="ECO:0000256" key="1">
    <source>
        <dbReference type="ARBA" id="ARBA00022723"/>
    </source>
</evidence>
<dbReference type="PANTHER" id="PTHR23164:SF30">
    <property type="entry name" value="EARLY ENDOSOME ANTIGEN 1"/>
    <property type="match status" value="1"/>
</dbReference>
<keyword evidence="5" id="KW-0175">Coiled coil</keyword>
<proteinExistence type="evidence at transcript level"/>
<sequence>MFNRIRKNLGNKDKDSTPTSPKNDVQQKPPVSEQSGFICPMCMVGLPTPEALQIHFDYEHSVPNSDSSNEKSNDKPKKTENKNFAPSATAPPVDASLATPSVTPQNQLSNVNGFANVEHVNNVSASQNAGLPNVTELEAEIKDLQASLTDEKWYTTELKKEYDSLKEEHSNTCTDLENTKQQMKIALATNEELARQKEELNQKAAKMAEAVADLQAKKDEFEREKEAACQRSENQSVELEKAATWVRDLESQLPSSNAHDDTTKLQRPGADDVMVLKKELVSVQTLMDQMTRESEDKSHKVEEERQHLQQLLDEARQQALLTQEEFDKYKAENERLKGENLEKEVEKDESKKLFAVETEKLRLLHADMDEIRKEELNNVSAALEKESSYSLLLEKEVNKLKEEKSEMKKQLQKLNEDVQSALEKSISSDKLMEETRTESDLLKMEKWEVENQLKSAEETQKSLKEKSETELTEMNARYESLICECDDLKSQINKSHEQCEDWRIKNETLALEFNQFKLVNKQLELESSGAKQQIEIQLSQINGKLEAVEAENKQLNDDKRKMSEDLQVMRASHQDERKLIEAKLLDSEKLVLQLKLQTTRFEEESSQRSRVIETSEQKLTFVQSACDELKEKIHGLETELALGNHEIASLKDQLTSSASKLENETQRREDAIGEVTKLRDERNNLITKIEVGDGEAAAHSQLQEENNKLRKQKEEAEEKVREVESEKEESLRTLSSKINDSQSIIVTLQNKVLELDDDLTKQRTLKEEAEEENLKIESELKEKTDTLLNVQATSISHQAEASNEINNLRRNLEEEINEKKSNSEKLKSTELQLSNVQSQISEMREKHRKESSQLKEELHLSSAATQEARVEVELTIDSVGGEIQTKVKELGELKAINEQLQLNIDKSAENIENLNQEHSATMCELNNVSMELEEAKKKLSQLETSECKTKESLEELEGKINMLGEENKKMEEQNMDLEKLLEATRESKSVLQQTIMTSQSRIEQLQNEKENVKEMLNQVKVEHGSEHERLLEQIEGHKTTVTKMEEEISLLNKQISDHKSQFEEKVLDNQSKDAEIEKLTSKLENMSAELTASEAVLQNTFVELEATKVESETLVTRSKELTDSKSEIEEKLETSRSQVVELNETLEKKDVKLDEMKVSVDLLEKKYQSMKEEKEVEVDELKHKHQELSDMVVSLEEELENLKKKFSQVNESLAEEEKENKRIQEEEEKKRRERLNEQLSTLEEAQSLLISSKVALQSELKSLKETSLSEKESLERAAEMDKTVIQLKEDNISKLKVQLEEKSRLLETNEADRVVNESRLQLEIGALSENLSNARSEWRVTSQSLDVVRAECDDLRGQVVILQTNAHSNADERRALLERCLNAEQQVEQLQVNINQLVKKLDDAHSAMHELGRENQALQVKHTTTISKKWTDDRSTAECRACNRAFSITVRKHHCRHCGEIFCGECSSRTATVAASKNPVRVCERCYDDLLVAG</sequence>
<feature type="coiled-coil region" evidence="5">
    <location>
        <begin position="162"/>
        <end position="242"/>
    </location>
</feature>
<accession>A0A1W2VRJ4</accession>
<dbReference type="Gene3D" id="1.10.287.1490">
    <property type="match status" value="1"/>
</dbReference>
<accession>Q1RLC7</accession>
<feature type="compositionally biased region" description="Basic and acidic residues" evidence="6">
    <location>
        <begin position="68"/>
        <end position="81"/>
    </location>
</feature>
<feature type="region of interest" description="Disordered" evidence="6">
    <location>
        <begin position="1"/>
        <end position="34"/>
    </location>
</feature>
<dbReference type="Pfam" id="PF01363">
    <property type="entry name" value="FYVE"/>
    <property type="match status" value="1"/>
</dbReference>
<dbReference type="Gene3D" id="1.20.5.390">
    <property type="entry name" value="L1 transposable element, trimerization domain"/>
    <property type="match status" value="1"/>
</dbReference>
<dbReference type="PANTHER" id="PTHR23164">
    <property type="entry name" value="EARLY ENDOSOME ANTIGEN 1"/>
    <property type="match status" value="1"/>
</dbReference>
<dbReference type="GO" id="GO:0008270">
    <property type="term" value="F:zinc ion binding"/>
    <property type="evidence" value="ECO:0007669"/>
    <property type="project" value="UniProtKB-KW"/>
</dbReference>
<organism evidence="8">
    <name type="scientific">Ciona intestinalis</name>
    <name type="common">Transparent sea squirt</name>
    <name type="synonym">Ascidia intestinalis</name>
    <dbReference type="NCBI Taxonomy" id="7719"/>
    <lineage>
        <taxon>Eukaryota</taxon>
        <taxon>Metazoa</taxon>
        <taxon>Chordata</taxon>
        <taxon>Tunicata</taxon>
        <taxon>Ascidiacea</taxon>
        <taxon>Phlebobranchia</taxon>
        <taxon>Cionidae</taxon>
        <taxon>Ciona</taxon>
    </lineage>
</organism>
<dbReference type="RefSeq" id="NP_001041458.1">
    <property type="nucleotide sequence ID" value="NM_001047993.1"/>
</dbReference>
<dbReference type="PROSITE" id="PS50178">
    <property type="entry name" value="ZF_FYVE"/>
    <property type="match status" value="1"/>
</dbReference>
<reference evidence="8" key="1">
    <citation type="journal article" date="2006" name="Dev. Biol.">
        <title>Systematic analysis of embryonic expression profiles of zinc finger genes in Ciona intestinalis.</title>
        <authorList>
            <person name="Miwata K."/>
            <person name="Chiba T."/>
            <person name="Horii R."/>
            <person name="Yamada L."/>
            <person name="Kubo A."/>
            <person name="Miyamura D."/>
            <person name="Satoh N."/>
            <person name="Satou Y."/>
        </authorList>
    </citation>
    <scope>NUCLEOTIDE SEQUENCE</scope>
</reference>
<dbReference type="InterPro" id="IPR011011">
    <property type="entry name" value="Znf_FYVE_PHD"/>
</dbReference>
<feature type="domain" description="FYVE-type" evidence="7">
    <location>
        <begin position="1433"/>
        <end position="1491"/>
    </location>
</feature>
<dbReference type="SUPFAM" id="SSF69979">
    <property type="entry name" value="Eea1 homodimerisation domain"/>
    <property type="match status" value="1"/>
</dbReference>
<feature type="region of interest" description="Disordered" evidence="6">
    <location>
        <begin position="60"/>
        <end position="104"/>
    </location>
</feature>
<dbReference type="SMART" id="SM00064">
    <property type="entry name" value="FYVE"/>
    <property type="match status" value="1"/>
</dbReference>
<evidence type="ECO:0000256" key="4">
    <source>
        <dbReference type="PROSITE-ProRule" id="PRU00091"/>
    </source>
</evidence>
<keyword evidence="1" id="KW-0479">Metal-binding</keyword>
<dbReference type="OrthoDB" id="79871at2759"/>
<dbReference type="GeneID" id="751565"/>
<dbReference type="CTD" id="751565"/>
<evidence type="ECO:0000256" key="2">
    <source>
        <dbReference type="ARBA" id="ARBA00022771"/>
    </source>
</evidence>
<gene>
    <name evidence="8" type="primary">Ci-ZF(FYVE/C2H2)-2</name>
</gene>
<name>Q1RLC7_CIOIN</name>
<evidence type="ECO:0000256" key="6">
    <source>
        <dbReference type="SAM" id="MobiDB-lite"/>
    </source>
</evidence>
<keyword evidence="3" id="KW-0862">Zinc</keyword>
<dbReference type="InterPro" id="IPR000306">
    <property type="entry name" value="Znf_FYVE"/>
</dbReference>
<dbReference type="InterPro" id="IPR013083">
    <property type="entry name" value="Znf_RING/FYVE/PHD"/>
</dbReference>
<feature type="region of interest" description="Disordered" evidence="6">
    <location>
        <begin position="1209"/>
        <end position="1231"/>
    </location>
</feature>
<evidence type="ECO:0000313" key="8">
    <source>
        <dbReference type="EMBL" id="FAA00138.1"/>
    </source>
</evidence>
<feature type="coiled-coil region" evidence="5">
    <location>
        <begin position="1285"/>
        <end position="1337"/>
    </location>
</feature>
<dbReference type="InterPro" id="IPR017455">
    <property type="entry name" value="Znf_FYVE-rel"/>
</dbReference>
<dbReference type="EMBL" id="BR000107">
    <property type="protein sequence ID" value="FAA00138.1"/>
    <property type="molecule type" value="mRNA"/>
</dbReference>
<evidence type="ECO:0000256" key="5">
    <source>
        <dbReference type="SAM" id="Coils"/>
    </source>
</evidence>
<evidence type="ECO:0000256" key="3">
    <source>
        <dbReference type="ARBA" id="ARBA00022833"/>
    </source>
</evidence>
<evidence type="ECO:0000259" key="7">
    <source>
        <dbReference type="PROSITE" id="PS50178"/>
    </source>
</evidence>
<feature type="compositionally biased region" description="Polar residues" evidence="6">
    <location>
        <begin position="17"/>
        <end position="26"/>
    </location>
</feature>
<dbReference type="SUPFAM" id="SSF57903">
    <property type="entry name" value="FYVE/PHD zinc finger"/>
    <property type="match status" value="1"/>
</dbReference>
<protein>
    <submittedName>
        <fullName evidence="8">Zinc finger protein</fullName>
    </submittedName>
</protein>
<feature type="coiled-coil region" evidence="5">
    <location>
        <begin position="1373"/>
        <end position="1414"/>
    </location>
</feature>
<feature type="compositionally biased region" description="Basic and acidic residues" evidence="6">
    <location>
        <begin position="1218"/>
        <end position="1231"/>
    </location>
</feature>
<feature type="region of interest" description="Disordered" evidence="6">
    <location>
        <begin position="700"/>
        <end position="729"/>
    </location>
</feature>
<dbReference type="KEGG" id="cin:751565"/>
<feature type="compositionally biased region" description="Basic and acidic residues" evidence="6">
    <location>
        <begin position="705"/>
        <end position="729"/>
    </location>
</feature>